<gene>
    <name evidence="2" type="ORF">LCGC14_1963530</name>
</gene>
<keyword evidence="1" id="KW-0472">Membrane</keyword>
<reference evidence="2" key="1">
    <citation type="journal article" date="2015" name="Nature">
        <title>Complex archaea that bridge the gap between prokaryotes and eukaryotes.</title>
        <authorList>
            <person name="Spang A."/>
            <person name="Saw J.H."/>
            <person name="Jorgensen S.L."/>
            <person name="Zaremba-Niedzwiedzka K."/>
            <person name="Martijn J."/>
            <person name="Lind A.E."/>
            <person name="van Eijk R."/>
            <person name="Schleper C."/>
            <person name="Guy L."/>
            <person name="Ettema T.J."/>
        </authorList>
    </citation>
    <scope>NUCLEOTIDE SEQUENCE</scope>
</reference>
<proteinExistence type="predicted"/>
<feature type="transmembrane region" description="Helical" evidence="1">
    <location>
        <begin position="109"/>
        <end position="133"/>
    </location>
</feature>
<dbReference type="AlphaFoldDB" id="A0A0F9FDS6"/>
<keyword evidence="1" id="KW-0812">Transmembrane</keyword>
<feature type="transmembrane region" description="Helical" evidence="1">
    <location>
        <begin position="139"/>
        <end position="157"/>
    </location>
</feature>
<organism evidence="2">
    <name type="scientific">marine sediment metagenome</name>
    <dbReference type="NCBI Taxonomy" id="412755"/>
    <lineage>
        <taxon>unclassified sequences</taxon>
        <taxon>metagenomes</taxon>
        <taxon>ecological metagenomes</taxon>
    </lineage>
</organism>
<sequence length="171" mass="18797">MDVESWAKAFTALVPFITGGVLLKWSKEWAYTEKEMGAKVSQAKENIAERLAEANADLLEALNAGKPLRGELPNVPDYAGRHSRDLRQKMTILFRFEITAMMSEAGHDLLLVTFFASLAVLGGGILAAANQAALWCERVFISAIVLVVLQGIVLVSLRKLKKQVDQITDII</sequence>
<accession>A0A0F9FDS6</accession>
<evidence type="ECO:0000313" key="2">
    <source>
        <dbReference type="EMBL" id="KKL84559.1"/>
    </source>
</evidence>
<dbReference type="EMBL" id="LAZR01021667">
    <property type="protein sequence ID" value="KKL84559.1"/>
    <property type="molecule type" value="Genomic_DNA"/>
</dbReference>
<evidence type="ECO:0000256" key="1">
    <source>
        <dbReference type="SAM" id="Phobius"/>
    </source>
</evidence>
<protein>
    <submittedName>
        <fullName evidence="2">Uncharacterized protein</fullName>
    </submittedName>
</protein>
<name>A0A0F9FDS6_9ZZZZ</name>
<comment type="caution">
    <text evidence="2">The sequence shown here is derived from an EMBL/GenBank/DDBJ whole genome shotgun (WGS) entry which is preliminary data.</text>
</comment>
<keyword evidence="1" id="KW-1133">Transmembrane helix</keyword>